<keyword evidence="2" id="KW-0175">Coiled coil</keyword>
<dbReference type="EMBL" id="JAATIP010000075">
    <property type="protein sequence ID" value="KAF4378219.1"/>
    <property type="molecule type" value="Genomic_DNA"/>
</dbReference>
<dbReference type="Pfam" id="PF03107">
    <property type="entry name" value="C1_2"/>
    <property type="match status" value="3"/>
</dbReference>
<evidence type="ECO:0000313" key="5">
    <source>
        <dbReference type="Proteomes" id="UP000525078"/>
    </source>
</evidence>
<gene>
    <name evidence="4" type="ORF">F8388_010658</name>
</gene>
<dbReference type="Proteomes" id="UP000525078">
    <property type="component" value="Unassembled WGS sequence"/>
</dbReference>
<feature type="domain" description="DC1" evidence="3">
    <location>
        <begin position="350"/>
        <end position="396"/>
    </location>
</feature>
<dbReference type="InterPro" id="IPR004146">
    <property type="entry name" value="DC1"/>
</dbReference>
<feature type="domain" description="DC1" evidence="3">
    <location>
        <begin position="531"/>
        <end position="579"/>
    </location>
</feature>
<sequence>MRAQPRRRNNLVGSQWLHDGNETDETFAGRFNGGAATASGMLHQQPRSEEVVGGFCGNLGGKYLQFNSLNVVKENMGYHVGVDHGGNGINGNDTDIDDLNDDVMLLDSKKRRTRDGVQSGQRVVGSHSIGPCYDQPSSRQWDLELIEDLFDSRDVELIKQVPLSVNLASDSWFWNKDLTAYLFAKKKLFSTMGLYNRYNLSRRDVDEQDRRRTLRELLEKIKMLEEELKLEREGRLNQQQKKKCHICDNEISDEGSSSGCKFCNDLRRRNQEQHRPIQTPFHSSHPLKLCTDKFQTFICNSCHKLHENIDMYFTCEQCDFFMDVKCMVMPQPTWYDEFESVGGKFIQHSTHQHRMPLIKDGAINDDVSCFVCRLKCSGEVCYGCKRCEYFLHESCAQLPPQIYGSSFHNEHPLFFHTSNRAFRSCKSCNKENLIFTYECRQCDCILCGDCASTIPHGVKFDYHEHPLYLHQSTDDDNLMKCDGYDSYCKRPTLNNSEEINGTKSYIFWCAKCDFKVHMLCGLLPKIINYEYHVHSLVLFDLALENEFGEYGCDICEGKRDPRFCAYVCEECKFIAHVHCLTSQIMKVLKGDLKNLELHNVGEMKLSNEVNNVWVVEKEQGRSVFTLMDLLNQISEVESEKLMAYFHFDVVNKGSDHDKTTQHQLQHNNNDEVLQFSNFIESHQFISVLFDEFHFNFQKTKLEIKYTDLSLRVVPFKGYSIPLNLGSVLKNLLEKYGDIGESSTFSPAMKSIGIFFTCKVLKQMQLTLVADINKDHLRHWYFYIIFAKEIMGFEVEFLEVSLKKITQVFFYRQVSKLLDMDIKSLRQSKMDELENEKDKCKVKFDKLREFQESSSSNQFIKKRLNEGLKLMWKTVGEVGFKSHN</sequence>
<accession>A0A7J6G7Z3</accession>
<protein>
    <recommendedName>
        <fullName evidence="3">DC1 domain-containing protein</fullName>
    </recommendedName>
</protein>
<evidence type="ECO:0000256" key="2">
    <source>
        <dbReference type="SAM" id="Coils"/>
    </source>
</evidence>
<evidence type="ECO:0000259" key="3">
    <source>
        <dbReference type="Pfam" id="PF03107"/>
    </source>
</evidence>
<organism evidence="4 5">
    <name type="scientific">Cannabis sativa</name>
    <name type="common">Hemp</name>
    <name type="synonym">Marijuana</name>
    <dbReference type="NCBI Taxonomy" id="3483"/>
    <lineage>
        <taxon>Eukaryota</taxon>
        <taxon>Viridiplantae</taxon>
        <taxon>Streptophyta</taxon>
        <taxon>Embryophyta</taxon>
        <taxon>Tracheophyta</taxon>
        <taxon>Spermatophyta</taxon>
        <taxon>Magnoliopsida</taxon>
        <taxon>eudicotyledons</taxon>
        <taxon>Gunneridae</taxon>
        <taxon>Pentapetalae</taxon>
        <taxon>rosids</taxon>
        <taxon>fabids</taxon>
        <taxon>Rosales</taxon>
        <taxon>Cannabaceae</taxon>
        <taxon>Cannabis</taxon>
    </lineage>
</organism>
<keyword evidence="1" id="KW-0677">Repeat</keyword>
<dbReference type="PANTHER" id="PTHR46288:SF27">
    <property type="entry name" value="CYSTEINE_HISTIDINE-RICH C1 DOMAIN FAMILY PROTEIN"/>
    <property type="match status" value="1"/>
</dbReference>
<dbReference type="AlphaFoldDB" id="A0A7J6G7Z3"/>
<dbReference type="PANTHER" id="PTHR46288">
    <property type="entry name" value="PHORBOL-ESTER/DAG-TYPE DOMAIN-CONTAINING PROTEIN"/>
    <property type="match status" value="1"/>
</dbReference>
<proteinExistence type="predicted"/>
<evidence type="ECO:0000313" key="4">
    <source>
        <dbReference type="EMBL" id="KAF4378219.1"/>
    </source>
</evidence>
<dbReference type="InterPro" id="IPR046349">
    <property type="entry name" value="C1-like_sf"/>
</dbReference>
<dbReference type="SUPFAM" id="SSF57889">
    <property type="entry name" value="Cysteine-rich domain"/>
    <property type="match status" value="3"/>
</dbReference>
<comment type="caution">
    <text evidence="4">The sequence shown here is derived from an EMBL/GenBank/DDBJ whole genome shotgun (WGS) entry which is preliminary data.</text>
</comment>
<name>A0A7J6G7Z3_CANSA</name>
<feature type="coiled-coil region" evidence="2">
    <location>
        <begin position="207"/>
        <end position="234"/>
    </location>
</feature>
<evidence type="ECO:0000256" key="1">
    <source>
        <dbReference type="ARBA" id="ARBA00022737"/>
    </source>
</evidence>
<reference evidence="4 5" key="1">
    <citation type="journal article" date="2020" name="bioRxiv">
        <title>Sequence and annotation of 42 cannabis genomes reveals extensive copy number variation in cannabinoid synthesis and pathogen resistance genes.</title>
        <authorList>
            <person name="Mckernan K.J."/>
            <person name="Helbert Y."/>
            <person name="Kane L.T."/>
            <person name="Ebling H."/>
            <person name="Zhang L."/>
            <person name="Liu B."/>
            <person name="Eaton Z."/>
            <person name="Mclaughlin S."/>
            <person name="Kingan S."/>
            <person name="Baybayan P."/>
            <person name="Concepcion G."/>
            <person name="Jordan M."/>
            <person name="Riva A."/>
            <person name="Barbazuk W."/>
            <person name="Harkins T."/>
        </authorList>
    </citation>
    <scope>NUCLEOTIDE SEQUENCE [LARGE SCALE GENOMIC DNA]</scope>
    <source>
        <strain evidence="5">cv. Jamaican Lion 4</strain>
        <tissue evidence="4">Leaf</tissue>
    </source>
</reference>
<feature type="domain" description="DC1" evidence="3">
    <location>
        <begin position="280"/>
        <end position="327"/>
    </location>
</feature>